<dbReference type="RefSeq" id="WP_065197381.1">
    <property type="nucleotide sequence ID" value="NZ_LYVJ01000001.1"/>
</dbReference>
<comment type="pathway">
    <text evidence="8 9">Carbohydrate biosynthesis; gluconeogenesis.</text>
</comment>
<dbReference type="UniPathway" id="UPA00138"/>
<sequence length="253" mass="26351">MRRKIVAGNWKLHGSRQFANELLGQVAAGLPLDGVEVVILPPLPYLGELVEDFGGTGLAFGAQDVSSNEKGAYTGEVCAAMLVEVGARYGLVGHSERRQYHHESSELVARKFAAAQHAGLVPVLCVGETLEQRESGQTEAVIASQLAPVLDLVGAAGFARAVVAYEPVWAIGTGRTASKEQAQQVHAFIRGEVARIDARIADSLPIVYGGSVKPDNAGELFAQPDVDGGLVGGASLVAADFLAIARAAAANQS</sequence>
<dbReference type="GO" id="GO:0004807">
    <property type="term" value="F:triose-phosphate isomerase activity"/>
    <property type="evidence" value="ECO:0007669"/>
    <property type="project" value="UniProtKB-UniRule"/>
</dbReference>
<evidence type="ECO:0000256" key="4">
    <source>
        <dbReference type="ARBA" id="ARBA00022432"/>
    </source>
</evidence>
<dbReference type="OrthoDB" id="9809429at2"/>
<comment type="caution">
    <text evidence="10">The sequence shown here is derived from an EMBL/GenBank/DDBJ whole genome shotgun (WGS) entry which is preliminary data.</text>
</comment>
<dbReference type="UniPathway" id="UPA00109">
    <property type="reaction ID" value="UER00189"/>
</dbReference>
<comment type="subunit">
    <text evidence="8 9">Homodimer.</text>
</comment>
<name>A0A1A6Y668_STEMA</name>
<dbReference type="Gene3D" id="3.20.20.70">
    <property type="entry name" value="Aldolase class I"/>
    <property type="match status" value="1"/>
</dbReference>
<feature type="binding site" evidence="8">
    <location>
        <position position="211"/>
    </location>
    <ligand>
        <name>substrate</name>
    </ligand>
</feature>
<dbReference type="GO" id="GO:0006096">
    <property type="term" value="P:glycolytic process"/>
    <property type="evidence" value="ECO:0007669"/>
    <property type="project" value="UniProtKB-UniRule"/>
</dbReference>
<dbReference type="InterPro" id="IPR035990">
    <property type="entry name" value="TIM_sf"/>
</dbReference>
<dbReference type="HAMAP" id="MF_00147_B">
    <property type="entry name" value="TIM_B"/>
    <property type="match status" value="1"/>
</dbReference>
<dbReference type="CDD" id="cd00311">
    <property type="entry name" value="TIM"/>
    <property type="match status" value="1"/>
</dbReference>
<dbReference type="NCBIfam" id="TIGR00419">
    <property type="entry name" value="tim"/>
    <property type="match status" value="1"/>
</dbReference>
<proteinExistence type="inferred from homology"/>
<dbReference type="GO" id="GO:0019563">
    <property type="term" value="P:glycerol catabolic process"/>
    <property type="evidence" value="ECO:0007669"/>
    <property type="project" value="TreeGrafter"/>
</dbReference>
<dbReference type="EC" id="5.3.1.1" evidence="8 9"/>
<dbReference type="AlphaFoldDB" id="A0A1A6Y668"/>
<dbReference type="PANTHER" id="PTHR21139:SF42">
    <property type="entry name" value="TRIOSEPHOSPHATE ISOMERASE"/>
    <property type="match status" value="1"/>
</dbReference>
<dbReference type="EMBL" id="LYVJ01000001">
    <property type="protein sequence ID" value="OBU70374.1"/>
    <property type="molecule type" value="Genomic_DNA"/>
</dbReference>
<evidence type="ECO:0000256" key="6">
    <source>
        <dbReference type="ARBA" id="ARBA00023152"/>
    </source>
</evidence>
<reference evidence="10 11" key="1">
    <citation type="submission" date="2016-05" db="EMBL/GenBank/DDBJ databases">
        <title>Draft Genome Sequences of Stenotrophomonas maltophilia Strains Sm32COP, Sm41DVV, Sm46PAILV, SmF3, SmF22, SmSOFb1 and SmCVFa1, Isolated from Different Manures, in France.</title>
        <authorList>
            <person name="Nazaret S."/>
            <person name="Bodilis J."/>
        </authorList>
    </citation>
    <scope>NUCLEOTIDE SEQUENCE [LARGE SCALE GENOMIC DNA]</scope>
    <source>
        <strain evidence="10 11">Sm46PAILV</strain>
    </source>
</reference>
<comment type="similarity">
    <text evidence="3 8 9">Belongs to the triosephosphate isomerase family.</text>
</comment>
<evidence type="ECO:0000256" key="7">
    <source>
        <dbReference type="ARBA" id="ARBA00023235"/>
    </source>
</evidence>
<dbReference type="GO" id="GO:0005829">
    <property type="term" value="C:cytosol"/>
    <property type="evidence" value="ECO:0007669"/>
    <property type="project" value="TreeGrafter"/>
</dbReference>
<dbReference type="PROSITE" id="PS51440">
    <property type="entry name" value="TIM_2"/>
    <property type="match status" value="1"/>
</dbReference>
<dbReference type="GO" id="GO:0006094">
    <property type="term" value="P:gluconeogenesis"/>
    <property type="evidence" value="ECO:0007669"/>
    <property type="project" value="UniProtKB-UniRule"/>
</dbReference>
<evidence type="ECO:0000313" key="11">
    <source>
        <dbReference type="Proteomes" id="UP000092256"/>
    </source>
</evidence>
<dbReference type="PANTHER" id="PTHR21139">
    <property type="entry name" value="TRIOSEPHOSPHATE ISOMERASE"/>
    <property type="match status" value="1"/>
</dbReference>
<comment type="pathway">
    <text evidence="2">Carbohydrate metabolism; erythritol degradation.</text>
</comment>
<comment type="catalytic activity">
    <reaction evidence="8 9">
        <text>D-glyceraldehyde 3-phosphate = dihydroxyacetone phosphate</text>
        <dbReference type="Rhea" id="RHEA:18585"/>
        <dbReference type="ChEBI" id="CHEBI:57642"/>
        <dbReference type="ChEBI" id="CHEBI:59776"/>
        <dbReference type="EC" id="5.3.1.1"/>
    </reaction>
</comment>
<comment type="pathway">
    <text evidence="1 8 9">Carbohydrate degradation; glycolysis; D-glyceraldehyde 3-phosphate from glycerone phosphate: step 1/1.</text>
</comment>
<evidence type="ECO:0000256" key="5">
    <source>
        <dbReference type="ARBA" id="ARBA00022490"/>
    </source>
</evidence>
<dbReference type="InterPro" id="IPR013785">
    <property type="entry name" value="Aldolase_TIM"/>
</dbReference>
<keyword evidence="7 8" id="KW-0413">Isomerase</keyword>
<evidence type="ECO:0000256" key="9">
    <source>
        <dbReference type="RuleBase" id="RU363013"/>
    </source>
</evidence>
<keyword evidence="4 8" id="KW-0312">Gluconeogenesis</keyword>
<evidence type="ECO:0000256" key="1">
    <source>
        <dbReference type="ARBA" id="ARBA00004680"/>
    </source>
</evidence>
<comment type="function">
    <text evidence="8">Involved in the gluconeogenesis. Catalyzes stereospecifically the conversion of dihydroxyacetone phosphate (DHAP) to D-glyceraldehyde-3-phosphate (G3P).</text>
</comment>
<dbReference type="SUPFAM" id="SSF51351">
    <property type="entry name" value="Triosephosphate isomerase (TIM)"/>
    <property type="match status" value="1"/>
</dbReference>
<keyword evidence="5 8" id="KW-0963">Cytoplasm</keyword>
<feature type="binding site" evidence="8">
    <location>
        <position position="172"/>
    </location>
    <ligand>
        <name>substrate</name>
    </ligand>
</feature>
<gene>
    <name evidence="8" type="primary">tpiA</name>
    <name evidence="10" type="ORF">A9K58_00005</name>
</gene>
<dbReference type="FunFam" id="3.20.20.70:FF:000016">
    <property type="entry name" value="Triosephosphate isomerase"/>
    <property type="match status" value="1"/>
</dbReference>
<dbReference type="Pfam" id="PF00121">
    <property type="entry name" value="TIM"/>
    <property type="match status" value="1"/>
</dbReference>
<evidence type="ECO:0000256" key="2">
    <source>
        <dbReference type="ARBA" id="ARBA00004939"/>
    </source>
</evidence>
<dbReference type="GO" id="GO:0046166">
    <property type="term" value="P:glyceraldehyde-3-phosphate biosynthetic process"/>
    <property type="evidence" value="ECO:0007669"/>
    <property type="project" value="TreeGrafter"/>
</dbReference>
<dbReference type="PROSITE" id="PS00171">
    <property type="entry name" value="TIM_1"/>
    <property type="match status" value="1"/>
</dbReference>
<feature type="binding site" evidence="8">
    <location>
        <begin position="9"/>
        <end position="11"/>
    </location>
    <ligand>
        <name>substrate</name>
    </ligand>
</feature>
<dbReference type="InterPro" id="IPR020861">
    <property type="entry name" value="Triosephosphate_isomerase_AS"/>
</dbReference>
<feature type="active site" description="Electrophile" evidence="8">
    <location>
        <position position="94"/>
    </location>
</feature>
<evidence type="ECO:0000256" key="8">
    <source>
        <dbReference type="HAMAP-Rule" id="MF_00147"/>
    </source>
</evidence>
<evidence type="ECO:0000313" key="10">
    <source>
        <dbReference type="EMBL" id="OBU70374.1"/>
    </source>
</evidence>
<organism evidence="10 11">
    <name type="scientific">Stenotrophomonas maltophilia</name>
    <name type="common">Pseudomonas maltophilia</name>
    <name type="synonym">Xanthomonas maltophilia</name>
    <dbReference type="NCBI Taxonomy" id="40324"/>
    <lineage>
        <taxon>Bacteria</taxon>
        <taxon>Pseudomonadati</taxon>
        <taxon>Pseudomonadota</taxon>
        <taxon>Gammaproteobacteria</taxon>
        <taxon>Lysobacterales</taxon>
        <taxon>Lysobacteraceae</taxon>
        <taxon>Stenotrophomonas</taxon>
        <taxon>Stenotrophomonas maltophilia group</taxon>
    </lineage>
</organism>
<accession>A0A1A6Y668</accession>
<feature type="active site" description="Proton acceptor" evidence="8">
    <location>
        <position position="166"/>
    </location>
</feature>
<feature type="binding site" evidence="8">
    <location>
        <begin position="232"/>
        <end position="233"/>
    </location>
    <ligand>
        <name>substrate</name>
    </ligand>
</feature>
<dbReference type="Proteomes" id="UP000092256">
    <property type="component" value="Unassembled WGS sequence"/>
</dbReference>
<comment type="subcellular location">
    <subcellularLocation>
        <location evidence="8 9">Cytoplasm</location>
    </subcellularLocation>
</comment>
<dbReference type="InterPro" id="IPR000652">
    <property type="entry name" value="Triosephosphate_isomerase"/>
</dbReference>
<evidence type="ECO:0000256" key="3">
    <source>
        <dbReference type="ARBA" id="ARBA00007422"/>
    </source>
</evidence>
<protein>
    <recommendedName>
        <fullName evidence="8 9">Triosephosphate isomerase</fullName>
        <shortName evidence="8">TIM</shortName>
        <shortName evidence="8">TPI</shortName>
        <ecNumber evidence="8 9">5.3.1.1</ecNumber>
    </recommendedName>
    <alternativeName>
        <fullName evidence="8">Triose-phosphate isomerase</fullName>
    </alternativeName>
</protein>
<dbReference type="InterPro" id="IPR022896">
    <property type="entry name" value="TrioseP_Isoase_bac/euk"/>
</dbReference>
<keyword evidence="6 8" id="KW-0324">Glycolysis</keyword>